<dbReference type="GO" id="GO:0008061">
    <property type="term" value="F:chitin binding"/>
    <property type="evidence" value="ECO:0007669"/>
    <property type="project" value="InterPro"/>
</dbReference>
<feature type="signal peptide" evidence="1">
    <location>
        <begin position="1"/>
        <end position="27"/>
    </location>
</feature>
<feature type="domain" description="Chitin-binding type-2" evidence="2">
    <location>
        <begin position="84"/>
        <end position="143"/>
    </location>
</feature>
<sequence length="320" mass="36452">MRLGIILRLLIPTAGILLGWNVNHVHAAECKDHDLYVPYPSTDLRKYRVCFSKTGDSKEYDCPKYLYFDKATRRCMAFPGGSPIGECTKEGDKFVLTSDDTCIWYFECNDAGEFLMDNCIDGDEYFNPLLRECVPKAEYYCKGDFPDCSKSDFQNRKWVDKESCQSLYVCDGDVISSLKCPSGMYFDAHTQSCLYNIDDACKDPESLTDGNIETICEGKVGKFLPDPNYCKGYYYCIDESTPYWQYCSDDRYFSNGSCTKTRPSNCICEDEDWDTNGKTSVNVPHPDKKKFYVCERGIQPEEKSCPAGTTFNATKKMCLA</sequence>
<reference evidence="3 4" key="1">
    <citation type="submission" date="2020-11" db="EMBL/GenBank/DDBJ databases">
        <authorList>
            <person name="Wallbank WR R."/>
            <person name="Pardo Diaz C."/>
            <person name="Kozak K."/>
            <person name="Martin S."/>
            <person name="Jiggins C."/>
            <person name="Moest M."/>
            <person name="Warren A I."/>
            <person name="Generalovic N T."/>
            <person name="Byers J.R.P. K."/>
            <person name="Montejo-Kovacevich G."/>
            <person name="Yen C E."/>
        </authorList>
    </citation>
    <scope>NUCLEOTIDE SEQUENCE [LARGE SCALE GENOMIC DNA]</scope>
</reference>
<dbReference type="EMBL" id="LR899010">
    <property type="protein sequence ID" value="CAD7080585.1"/>
    <property type="molecule type" value="Genomic_DNA"/>
</dbReference>
<name>A0A7R8UGR9_HERIL</name>
<dbReference type="InParanoid" id="A0A7R8UGR9"/>
<dbReference type="InterPro" id="IPR002557">
    <property type="entry name" value="Chitin-bd_dom"/>
</dbReference>
<accession>A0A7R8UGR9</accession>
<evidence type="ECO:0000259" key="2">
    <source>
        <dbReference type="PROSITE" id="PS50940"/>
    </source>
</evidence>
<protein>
    <recommendedName>
        <fullName evidence="2">Chitin-binding type-2 domain-containing protein</fullName>
    </recommendedName>
</protein>
<dbReference type="OrthoDB" id="6020543at2759"/>
<evidence type="ECO:0000313" key="4">
    <source>
        <dbReference type="Proteomes" id="UP000594454"/>
    </source>
</evidence>
<dbReference type="Gene3D" id="2.170.140.10">
    <property type="entry name" value="Chitin binding domain"/>
    <property type="match status" value="2"/>
</dbReference>
<feature type="domain" description="Chitin-binding type-2" evidence="2">
    <location>
        <begin position="213"/>
        <end position="266"/>
    </location>
</feature>
<dbReference type="InterPro" id="IPR036508">
    <property type="entry name" value="Chitin-bd_dom_sf"/>
</dbReference>
<proteinExistence type="predicted"/>
<keyword evidence="1" id="KW-0732">Signal</keyword>
<evidence type="ECO:0000256" key="1">
    <source>
        <dbReference type="SAM" id="SignalP"/>
    </source>
</evidence>
<dbReference type="AlphaFoldDB" id="A0A7R8UGR9"/>
<dbReference type="SUPFAM" id="SSF57625">
    <property type="entry name" value="Invertebrate chitin-binding proteins"/>
    <property type="match status" value="4"/>
</dbReference>
<dbReference type="GO" id="GO:0005576">
    <property type="term" value="C:extracellular region"/>
    <property type="evidence" value="ECO:0007669"/>
    <property type="project" value="InterPro"/>
</dbReference>
<dbReference type="SMART" id="SM00494">
    <property type="entry name" value="ChtBD2"/>
    <property type="match status" value="5"/>
</dbReference>
<dbReference type="Proteomes" id="UP000594454">
    <property type="component" value="Chromosome 2"/>
</dbReference>
<dbReference type="PROSITE" id="PS50940">
    <property type="entry name" value="CHIT_BIND_II"/>
    <property type="match status" value="3"/>
</dbReference>
<dbReference type="FunCoup" id="A0A7R8UGR9">
    <property type="interactions" value="19"/>
</dbReference>
<dbReference type="Pfam" id="PF01607">
    <property type="entry name" value="CBM_14"/>
    <property type="match status" value="2"/>
</dbReference>
<feature type="domain" description="Chitin-binding type-2" evidence="2">
    <location>
        <begin position="145"/>
        <end position="203"/>
    </location>
</feature>
<gene>
    <name evidence="3" type="ORF">HERILL_LOCUS3731</name>
</gene>
<organism evidence="3 4">
    <name type="scientific">Hermetia illucens</name>
    <name type="common">Black soldier fly</name>
    <dbReference type="NCBI Taxonomy" id="343691"/>
    <lineage>
        <taxon>Eukaryota</taxon>
        <taxon>Metazoa</taxon>
        <taxon>Ecdysozoa</taxon>
        <taxon>Arthropoda</taxon>
        <taxon>Hexapoda</taxon>
        <taxon>Insecta</taxon>
        <taxon>Pterygota</taxon>
        <taxon>Neoptera</taxon>
        <taxon>Endopterygota</taxon>
        <taxon>Diptera</taxon>
        <taxon>Brachycera</taxon>
        <taxon>Stratiomyomorpha</taxon>
        <taxon>Stratiomyidae</taxon>
        <taxon>Hermetiinae</taxon>
        <taxon>Hermetia</taxon>
    </lineage>
</organism>
<evidence type="ECO:0000313" key="3">
    <source>
        <dbReference type="EMBL" id="CAD7080585.1"/>
    </source>
</evidence>
<keyword evidence="4" id="KW-1185">Reference proteome</keyword>
<feature type="chain" id="PRO_5030621510" description="Chitin-binding type-2 domain-containing protein" evidence="1">
    <location>
        <begin position="28"/>
        <end position="320"/>
    </location>
</feature>